<dbReference type="VEuPathDB" id="FungiDB:VP01_7913g1"/>
<reference evidence="1 2" key="1">
    <citation type="submission" date="2015-08" db="EMBL/GenBank/DDBJ databases">
        <title>Next Generation Sequencing and Analysis of the Genome of Puccinia sorghi L Schw, the Causal Agent of Maize Common Rust.</title>
        <authorList>
            <person name="Rochi L."/>
            <person name="Burguener G."/>
            <person name="Darino M."/>
            <person name="Turjanski A."/>
            <person name="Kreff E."/>
            <person name="Dieguez M.J."/>
            <person name="Sacco F."/>
        </authorList>
    </citation>
    <scope>NUCLEOTIDE SEQUENCE [LARGE SCALE GENOMIC DNA]</scope>
    <source>
        <strain evidence="1 2">RO10H11247</strain>
    </source>
</reference>
<dbReference type="OrthoDB" id="2280777at2759"/>
<dbReference type="STRING" id="27349.A0A0L6UBP8"/>
<gene>
    <name evidence="1" type="ORF">VP01_7913g1</name>
</gene>
<comment type="caution">
    <text evidence="1">The sequence shown here is derived from an EMBL/GenBank/DDBJ whole genome shotgun (WGS) entry which is preliminary data.</text>
</comment>
<protein>
    <submittedName>
        <fullName evidence="1">Uncharacterized protein</fullName>
    </submittedName>
</protein>
<dbReference type="Proteomes" id="UP000037035">
    <property type="component" value="Unassembled WGS sequence"/>
</dbReference>
<evidence type="ECO:0000313" key="1">
    <source>
        <dbReference type="EMBL" id="KNZ45682.1"/>
    </source>
</evidence>
<proteinExistence type="predicted"/>
<name>A0A0L6UBP8_9BASI</name>
<evidence type="ECO:0000313" key="2">
    <source>
        <dbReference type="Proteomes" id="UP000037035"/>
    </source>
</evidence>
<keyword evidence="2" id="KW-1185">Reference proteome</keyword>
<accession>A0A0L6UBP8</accession>
<dbReference type="AlphaFoldDB" id="A0A0L6UBP8"/>
<sequence length="88" mass="10054">MALARQVPKIVPWTNLKKLTEDIKNNHDISVSPGAIQRMLKTINVTWKTATAIPCKWNEAAFLQQQHDYVLNRVTNIGFISASIFQEF</sequence>
<organism evidence="1 2">
    <name type="scientific">Puccinia sorghi</name>
    <dbReference type="NCBI Taxonomy" id="27349"/>
    <lineage>
        <taxon>Eukaryota</taxon>
        <taxon>Fungi</taxon>
        <taxon>Dikarya</taxon>
        <taxon>Basidiomycota</taxon>
        <taxon>Pucciniomycotina</taxon>
        <taxon>Pucciniomycetes</taxon>
        <taxon>Pucciniales</taxon>
        <taxon>Pucciniaceae</taxon>
        <taxon>Puccinia</taxon>
    </lineage>
</organism>
<dbReference type="EMBL" id="LAVV01013398">
    <property type="protein sequence ID" value="KNZ45682.1"/>
    <property type="molecule type" value="Genomic_DNA"/>
</dbReference>